<proteinExistence type="predicted"/>
<feature type="transmembrane region" description="Helical" evidence="6">
    <location>
        <begin position="267"/>
        <end position="285"/>
    </location>
</feature>
<evidence type="ECO:0000256" key="5">
    <source>
        <dbReference type="ARBA" id="ARBA00023136"/>
    </source>
</evidence>
<dbReference type="InterPro" id="IPR020846">
    <property type="entry name" value="MFS_dom"/>
</dbReference>
<evidence type="ECO:0000256" key="1">
    <source>
        <dbReference type="ARBA" id="ARBA00004141"/>
    </source>
</evidence>
<keyword evidence="8" id="KW-0614">Plasmid</keyword>
<dbReference type="KEGG" id="cak:Caul_5420"/>
<dbReference type="OrthoDB" id="5314453at2"/>
<evidence type="ECO:0000256" key="4">
    <source>
        <dbReference type="ARBA" id="ARBA00022989"/>
    </source>
</evidence>
<feature type="domain" description="Major facilitator superfamily (MFS) profile" evidence="7">
    <location>
        <begin position="48"/>
        <end position="548"/>
    </location>
</feature>
<dbReference type="PROSITE" id="PS50850">
    <property type="entry name" value="MFS"/>
    <property type="match status" value="1"/>
</dbReference>
<evidence type="ECO:0000259" key="7">
    <source>
        <dbReference type="PROSITE" id="PS50850"/>
    </source>
</evidence>
<feature type="transmembrane region" description="Helical" evidence="6">
    <location>
        <begin position="203"/>
        <end position="223"/>
    </location>
</feature>
<dbReference type="HOGENOM" id="CLU_023026_2_0_5"/>
<evidence type="ECO:0000256" key="3">
    <source>
        <dbReference type="ARBA" id="ARBA00022692"/>
    </source>
</evidence>
<sequence>MTHSPFFAPRAKLGQPIGEVPEWKPHELPMIPGSPSTPDMPVRRRVLFGLVSVLLGLTGSLGTALVTVNLFQIQGELGLTPVEGAWLTSAYLMTNIAMNLLLVKYRQQFGVSSFVKVFLSLYALAAVAELLVHSFPTGVAVRAFSGVAGAALSGMTVFYAMQTLPAKMKIQSLLIGIGITQLGIPIARVISPMMIDLGGWQTLGALEAALALASVVAVHLVAIPHGMRIHAFEPADILSFLLLASGLALFVAVLSLGRLEWWFERPWLGIAAASGVALVTIGWIHEHRRANPLIDTWWFTSASYVRFAVSILFVRMLLSEQPVGTTGLLQALNMAPEQLRHLYATVAVATLAGTLVGAFSLMISPKLVLAQSFATLTLIALGSWMDAHATVQTHPANLFLSQALVSFAAAMFMGVVVMQGLDHLMRRGFGSIITFVVTFSLTQVLGGLLGGAILSTFQTLRSAHHAAYLAEALTATNPQAAMTIQTYVGAYASTIADPAARTTQGLSVVAQQVLQQANILAFNDVFFLIFWIALAQLVLTAAFTGRSLWQARRQATASATAPPDDVRTAGAVV</sequence>
<feature type="transmembrane region" description="Helical" evidence="6">
    <location>
        <begin position="235"/>
        <end position="255"/>
    </location>
</feature>
<feature type="transmembrane region" description="Helical" evidence="6">
    <location>
        <begin position="173"/>
        <end position="191"/>
    </location>
</feature>
<keyword evidence="3 6" id="KW-0812">Transmembrane</keyword>
<dbReference type="GO" id="GO:0016020">
    <property type="term" value="C:membrane"/>
    <property type="evidence" value="ECO:0007669"/>
    <property type="project" value="UniProtKB-SubCell"/>
</dbReference>
<keyword evidence="5 6" id="KW-0472">Membrane</keyword>
<accession>B0T9Y6</accession>
<feature type="transmembrane region" description="Helical" evidence="6">
    <location>
        <begin position="525"/>
        <end position="544"/>
    </location>
</feature>
<reference evidence="8" key="1">
    <citation type="submission" date="2008-01" db="EMBL/GenBank/DDBJ databases">
        <title>Complete sequence of plasmid2 pCAUL02 of Caulobacter sp. K31.</title>
        <authorList>
            <consortium name="US DOE Joint Genome Institute"/>
            <person name="Copeland A."/>
            <person name="Lucas S."/>
            <person name="Lapidus A."/>
            <person name="Barry K."/>
            <person name="Glavina del Rio T."/>
            <person name="Dalin E."/>
            <person name="Tice H."/>
            <person name="Pitluck S."/>
            <person name="Bruce D."/>
            <person name="Goodwin L."/>
            <person name="Thompson L.S."/>
            <person name="Brettin T."/>
            <person name="Detter J.C."/>
            <person name="Han C."/>
            <person name="Schmutz J."/>
            <person name="Larimer F."/>
            <person name="Land M."/>
            <person name="Hauser L."/>
            <person name="Kyrpides N."/>
            <person name="Kim E."/>
            <person name="Stephens C."/>
            <person name="Richardson P."/>
        </authorList>
    </citation>
    <scope>NUCLEOTIDE SEQUENCE [LARGE SCALE GENOMIC DNA]</scope>
    <source>
        <plasmid evidence="8">K31</plasmid>
        <plasmid evidence="8">pCAUL02</plasmid>
    </source>
</reference>
<evidence type="ECO:0000313" key="8">
    <source>
        <dbReference type="EMBL" id="ABZ74535.1"/>
    </source>
</evidence>
<feature type="transmembrane region" description="Helical" evidence="6">
    <location>
        <begin position="397"/>
        <end position="417"/>
    </location>
</feature>
<dbReference type="Gene3D" id="1.20.1250.20">
    <property type="entry name" value="MFS general substrate transporter like domains"/>
    <property type="match status" value="1"/>
</dbReference>
<feature type="transmembrane region" description="Helical" evidence="6">
    <location>
        <begin position="368"/>
        <end position="385"/>
    </location>
</feature>
<evidence type="ECO:0000256" key="6">
    <source>
        <dbReference type="SAM" id="Phobius"/>
    </source>
</evidence>
<keyword evidence="4 6" id="KW-1133">Transmembrane helix</keyword>
<name>B0T9Y6_CAUSK</name>
<feature type="transmembrane region" description="Helical" evidence="6">
    <location>
        <begin position="139"/>
        <end position="161"/>
    </location>
</feature>
<comment type="subcellular location">
    <subcellularLocation>
        <location evidence="1">Membrane</location>
        <topology evidence="1">Multi-pass membrane protein</topology>
    </subcellularLocation>
</comment>
<dbReference type="GO" id="GO:0022857">
    <property type="term" value="F:transmembrane transporter activity"/>
    <property type="evidence" value="ECO:0007669"/>
    <property type="project" value="InterPro"/>
</dbReference>
<dbReference type="PANTHER" id="PTHR42718">
    <property type="entry name" value="MAJOR FACILITATOR SUPERFAMILY MULTIDRUG TRANSPORTER MFSC"/>
    <property type="match status" value="1"/>
</dbReference>
<feature type="transmembrane region" description="Helical" evidence="6">
    <location>
        <begin position="84"/>
        <end position="102"/>
    </location>
</feature>
<feature type="transmembrane region" description="Helical" evidence="6">
    <location>
        <begin position="297"/>
        <end position="318"/>
    </location>
</feature>
<gene>
    <name evidence="8" type="ordered locus">Caul_5420</name>
</gene>
<dbReference type="eggNOG" id="COG0477">
    <property type="taxonomic scope" value="Bacteria"/>
</dbReference>
<geneLocation type="plasmid" evidence="8">
    <name>pCAUL02</name>
</geneLocation>
<keyword evidence="2" id="KW-0813">Transport</keyword>
<dbReference type="EMBL" id="CP000929">
    <property type="protein sequence ID" value="ABZ74535.1"/>
    <property type="molecule type" value="Genomic_DNA"/>
</dbReference>
<feature type="transmembrane region" description="Helical" evidence="6">
    <location>
        <begin position="342"/>
        <end position="361"/>
    </location>
</feature>
<dbReference type="AlphaFoldDB" id="B0T9Y6"/>
<protein>
    <submittedName>
        <fullName evidence="8">Transporter, putative</fullName>
    </submittedName>
</protein>
<evidence type="ECO:0000256" key="2">
    <source>
        <dbReference type="ARBA" id="ARBA00022448"/>
    </source>
</evidence>
<organism evidence="8">
    <name type="scientific">Caulobacter sp. (strain K31)</name>
    <dbReference type="NCBI Taxonomy" id="366602"/>
    <lineage>
        <taxon>Bacteria</taxon>
        <taxon>Pseudomonadati</taxon>
        <taxon>Pseudomonadota</taxon>
        <taxon>Alphaproteobacteria</taxon>
        <taxon>Caulobacterales</taxon>
        <taxon>Caulobacteraceae</taxon>
        <taxon>Caulobacter</taxon>
    </lineage>
</organism>
<feature type="transmembrane region" description="Helical" evidence="6">
    <location>
        <begin position="114"/>
        <end position="133"/>
    </location>
</feature>
<feature type="transmembrane region" description="Helical" evidence="6">
    <location>
        <begin position="429"/>
        <end position="454"/>
    </location>
</feature>
<dbReference type="PANTHER" id="PTHR42718:SF9">
    <property type="entry name" value="MAJOR FACILITATOR SUPERFAMILY MULTIDRUG TRANSPORTER MFSC"/>
    <property type="match status" value="1"/>
</dbReference>
<dbReference type="InterPro" id="IPR036259">
    <property type="entry name" value="MFS_trans_sf"/>
</dbReference>
<dbReference type="SUPFAM" id="SSF103473">
    <property type="entry name" value="MFS general substrate transporter"/>
    <property type="match status" value="1"/>
</dbReference>
<feature type="transmembrane region" description="Helical" evidence="6">
    <location>
        <begin position="46"/>
        <end position="72"/>
    </location>
</feature>